<dbReference type="OrthoDB" id="1389336at2"/>
<evidence type="ECO:0000256" key="7">
    <source>
        <dbReference type="SAM" id="SignalP"/>
    </source>
</evidence>
<dbReference type="PANTHER" id="PTHR10030:SF37">
    <property type="entry name" value="ALPHA-L-FUCOSIDASE-RELATED"/>
    <property type="match status" value="1"/>
</dbReference>
<evidence type="ECO:0000256" key="5">
    <source>
        <dbReference type="ARBA" id="ARBA00022801"/>
    </source>
</evidence>
<dbReference type="InterPro" id="IPR016286">
    <property type="entry name" value="FUC_metazoa-typ"/>
</dbReference>
<dbReference type="InterPro" id="IPR000933">
    <property type="entry name" value="Glyco_hydro_29"/>
</dbReference>
<evidence type="ECO:0000313" key="9">
    <source>
        <dbReference type="EMBL" id="KIO43020.1"/>
    </source>
</evidence>
<feature type="domain" description="Glycoside hydrolase family 29 N-terminal" evidence="8">
    <location>
        <begin position="19"/>
        <end position="325"/>
    </location>
</feature>
<evidence type="ECO:0000256" key="2">
    <source>
        <dbReference type="ARBA" id="ARBA00007951"/>
    </source>
</evidence>
<dbReference type="Gene3D" id="3.20.20.80">
    <property type="entry name" value="Glycosidases"/>
    <property type="match status" value="1"/>
</dbReference>
<dbReference type="GO" id="GO:0016139">
    <property type="term" value="P:glycoside catabolic process"/>
    <property type="evidence" value="ECO:0007669"/>
    <property type="project" value="TreeGrafter"/>
</dbReference>
<feature type="signal peptide" evidence="7">
    <location>
        <begin position="1"/>
        <end position="17"/>
    </location>
</feature>
<dbReference type="Proteomes" id="UP000031980">
    <property type="component" value="Unassembled WGS sequence"/>
</dbReference>
<gene>
    <name evidence="10" type="ORF">BA92_06800</name>
    <name evidence="9" type="ORF">IE90_12395</name>
</gene>
<evidence type="ECO:0000313" key="10">
    <source>
        <dbReference type="EMBL" id="KIO44735.1"/>
    </source>
</evidence>
<dbReference type="EMBL" id="JPIU01000038">
    <property type="protein sequence ID" value="KIO44735.1"/>
    <property type="molecule type" value="Genomic_DNA"/>
</dbReference>
<keyword evidence="6" id="KW-0326">Glycosidase</keyword>
<evidence type="ECO:0000256" key="4">
    <source>
        <dbReference type="ARBA" id="ARBA00022729"/>
    </source>
</evidence>
<feature type="chain" id="PRO_5043118869" description="alpha-L-fucosidase" evidence="7">
    <location>
        <begin position="18"/>
        <end position="698"/>
    </location>
</feature>
<protein>
    <recommendedName>
        <fullName evidence="3">alpha-L-fucosidase</fullName>
        <ecNumber evidence="3">3.2.1.51</ecNumber>
    </recommendedName>
</protein>
<dbReference type="AlphaFoldDB" id="A0A0C3R557"/>
<dbReference type="EMBL" id="JPIT01000032">
    <property type="protein sequence ID" value="KIO43020.1"/>
    <property type="molecule type" value="Genomic_DNA"/>
</dbReference>
<keyword evidence="5" id="KW-0378">Hydrolase</keyword>
<dbReference type="GO" id="GO:0006004">
    <property type="term" value="P:fucose metabolic process"/>
    <property type="evidence" value="ECO:0007669"/>
    <property type="project" value="InterPro"/>
</dbReference>
<dbReference type="PRINTS" id="PR00741">
    <property type="entry name" value="GLHYDRLASE29"/>
</dbReference>
<dbReference type="InterPro" id="IPR017853">
    <property type="entry name" value="GH"/>
</dbReference>
<dbReference type="Pfam" id="PF01120">
    <property type="entry name" value="Alpha_L_fucos"/>
    <property type="match status" value="1"/>
</dbReference>
<sequence>MYRCLLLLLFGFQVVCAQEKPNAEWLNQKFSMFIHWGLYSELGGVWKEKPIMTGYSEQIQSFASIPADEYEAVAARFNPEKWDAEAVVRLARLAGMKSVIFTSKHHDGFCMYHSNYTDYNVVDATPFNRDVMKELSEACRKFGIKFGVYFSLIDWHFPGTKITSHNADPVSPEHHAFNMKQVEEILTNYGPVSELWFDMGSLTPEQSKELYDLVNRLQPECMVSGRLGNNQGDFCVMGDNQYPDYKIGIPWQTPASFFPETWGYRSWQERGDLEQKINEKLLGLVKVVSRGGNYLLNIGPRGDGSIVEYERDALLKMGRWLNRYGRAIYNTRANPFEHAGEWGDMTMKGNRLYLFIERMPDDRLIRLSGIQGEAVRAVLVGREDPLRLDQHGNDITLYIPETVYPDRHMIVAEIAFAEPFQVLPVRMVPAERLIASNAVPAYGYSSMDYYSSFRCIVGRSWGFLFDKPYAEPVVVYTDNDRYKTIKLTIDNIEQELLLQGGEVKHLQVQPGSVRWESVYQTKISDDRFGSFCLGENHRVDPAREENGVIWKKIPRFGFGTHYVVAMTPKQSLYLLCSIESDTAQSILVELSNPEGLQVVLNGKTLRKQISVGDKFKEREIVMLPLDKGDNQLIVRYYNRSGETMEYGVNPDVPQIVYQLRLKPLPLLPREVHFCELRLLKPENRNCDMGLQDVWISMD</sequence>
<comment type="function">
    <text evidence="1">Alpha-L-fucosidase is responsible for hydrolyzing the alpha-1,6-linked fucose joined to the reducing-end N-acetylglucosamine of the carbohydrate moieties of glycoproteins.</text>
</comment>
<dbReference type="SUPFAM" id="SSF51445">
    <property type="entry name" value="(Trans)glycosidases"/>
    <property type="match status" value="1"/>
</dbReference>
<dbReference type="RefSeq" id="WP_041504431.1">
    <property type="nucleotide sequence ID" value="NZ_JPIT01000032.1"/>
</dbReference>
<name>A0A0C3R557_9PORP</name>
<keyword evidence="12" id="KW-1185">Reference proteome</keyword>
<evidence type="ECO:0000313" key="12">
    <source>
        <dbReference type="Proteomes" id="UP000031980"/>
    </source>
</evidence>
<keyword evidence="4 7" id="KW-0732">Signal</keyword>
<dbReference type="GO" id="GO:0004560">
    <property type="term" value="F:alpha-L-fucosidase activity"/>
    <property type="evidence" value="ECO:0007669"/>
    <property type="project" value="InterPro"/>
</dbReference>
<dbReference type="SMART" id="SM00812">
    <property type="entry name" value="Alpha_L_fucos"/>
    <property type="match status" value="1"/>
</dbReference>
<dbReference type="EC" id="3.2.1.51" evidence="3"/>
<evidence type="ECO:0000313" key="11">
    <source>
        <dbReference type="Proteomes" id="UP000031937"/>
    </source>
</evidence>
<dbReference type="GO" id="GO:0005764">
    <property type="term" value="C:lysosome"/>
    <property type="evidence" value="ECO:0007669"/>
    <property type="project" value="TreeGrafter"/>
</dbReference>
<comment type="caution">
    <text evidence="10">The sequence shown here is derived from an EMBL/GenBank/DDBJ whole genome shotgun (WGS) entry which is preliminary data.</text>
</comment>
<comment type="similarity">
    <text evidence="2">Belongs to the glycosyl hydrolase 29 family.</text>
</comment>
<evidence type="ECO:0000256" key="6">
    <source>
        <dbReference type="ARBA" id="ARBA00023295"/>
    </source>
</evidence>
<organism evidence="10 12">
    <name type="scientific">Sanguibacteroides justesenii</name>
    <dbReference type="NCBI Taxonomy" id="1547597"/>
    <lineage>
        <taxon>Bacteria</taxon>
        <taxon>Pseudomonadati</taxon>
        <taxon>Bacteroidota</taxon>
        <taxon>Bacteroidia</taxon>
        <taxon>Bacteroidales</taxon>
        <taxon>Porphyromonadaceae</taxon>
        <taxon>Sanguibacteroides</taxon>
    </lineage>
</organism>
<evidence type="ECO:0000256" key="1">
    <source>
        <dbReference type="ARBA" id="ARBA00004071"/>
    </source>
</evidence>
<accession>A0A0C3R557</accession>
<reference evidence="9 11" key="2">
    <citation type="submission" date="2014-07" db="EMBL/GenBank/DDBJ databases">
        <title>Porphyromonadaceae bacterium OUH 334697 = ATCC BAA-2682 = DSM 28341 draft genome.</title>
        <authorList>
            <person name="Sydenham T.V."/>
            <person name="Hasman H."/>
            <person name="Justesen U.S."/>
        </authorList>
    </citation>
    <scope>NUCLEOTIDE SEQUENCE [LARGE SCALE GENOMIC DNA]</scope>
    <source>
        <strain evidence="9 11">OUH 334697</strain>
    </source>
</reference>
<dbReference type="Proteomes" id="UP000031937">
    <property type="component" value="Unassembled WGS sequence"/>
</dbReference>
<reference evidence="10 12" key="1">
    <citation type="submission" date="2014-07" db="EMBL/GenBank/DDBJ databases">
        <title>Porphyromonadaceae bacterium OUH 308042 = ATCC BAA-2681 = DSM 28342 draft genome.</title>
        <authorList>
            <person name="Sydenham T.V."/>
            <person name="Hasman H."/>
            <person name="Justensen U.S."/>
        </authorList>
    </citation>
    <scope>NUCLEOTIDE SEQUENCE [LARGE SCALE GENOMIC DNA]</scope>
    <source>
        <strain evidence="10 12">OUH 308042</strain>
    </source>
</reference>
<evidence type="ECO:0000256" key="3">
    <source>
        <dbReference type="ARBA" id="ARBA00012662"/>
    </source>
</evidence>
<dbReference type="PANTHER" id="PTHR10030">
    <property type="entry name" value="ALPHA-L-FUCOSIDASE"/>
    <property type="match status" value="1"/>
</dbReference>
<evidence type="ECO:0000259" key="8">
    <source>
        <dbReference type="Pfam" id="PF01120"/>
    </source>
</evidence>
<dbReference type="InterPro" id="IPR057739">
    <property type="entry name" value="Glyco_hydro_29_N"/>
</dbReference>
<proteinExistence type="inferred from homology"/>